<dbReference type="GO" id="GO:0008270">
    <property type="term" value="F:zinc ion binding"/>
    <property type="evidence" value="ECO:0007669"/>
    <property type="project" value="InterPro"/>
</dbReference>
<sequence length="790" mass="89057">MRIFLTIDDLLSYPKYRLSLVSSHLKNMDSMDSYPYRPSLIPAVIGVGLYFALFAGHAVRILRTKAWDGLYMLAGALGKTQAMGLGARVYSSKDVNSMGAYGAQYVLLLLGPTLCMLTVNATQVRMMRCLSSVDFGVIPAQFMLPTYLTVNTLLLLLQVTGSTILVVARREALIVTATKILIASYVCQMIFWLFTLAENIFWRIRFGRSPRSTPSRMARWKYYTQLFDLAISIVALGRNLTRLTQLGMGPNGFLTVHEWPSYAFDFYQTGVILLAWGVFYLPGVCKEIQFKNVTRSTPADEDYRPHLKMTPPASKRACDQCHNLKEKCRRPNTTATCERCHRLRQTCQTARNLAKAGRKPRAATTLLYKLPASNFSPRAESLGVSHSFETTDTTYSNLYSPFDAGLGINPALFPELDRWERHFLNLMKDIVAPSPLDKYLIGSSFHKSHHRSFVQSMLRPVPALKNAAVACAAVLFGDKYAEYTLTSVEVGHRRAALALSELRALKISEEQDLVTALVLGVSMVTFAMHVVDGQPFLISHYTLSLVRPVYQSALRMDPSIMDYLMCLVSTETFECLLTAQTPTLRINEHDRPNVVDRYLGIASSLFAHLYDICAVSSLLRTTGGKMTAQTAQKVEDIRESLEQWKTSPPLNFLERFTVAETTIMLAQAKVLRVAAFLIIHRLYHPFGTHNSEALSFSRLIDMEFDRVLHLTGQSLPCMSFAYLTACFEITGREARTSAIEKSQRVVNFSKQSQRRFQQTLLSMWAAKDAGSQIYWFSLNDILNRKSRTWI</sequence>
<evidence type="ECO:0000259" key="10">
    <source>
        <dbReference type="PROSITE" id="PS00463"/>
    </source>
</evidence>
<evidence type="ECO:0000256" key="8">
    <source>
        <dbReference type="ARBA" id="ARBA00023242"/>
    </source>
</evidence>
<evidence type="ECO:0000256" key="6">
    <source>
        <dbReference type="ARBA" id="ARBA00023136"/>
    </source>
</evidence>
<reference evidence="11" key="1">
    <citation type="submission" date="2021-07" db="EMBL/GenBank/DDBJ databases">
        <authorList>
            <person name="Branca A.L. A."/>
        </authorList>
    </citation>
    <scope>NUCLEOTIDE SEQUENCE</scope>
</reference>
<dbReference type="PANTHER" id="PTHR31465:SF27">
    <property type="entry name" value="DOMAIN PROTEIN, PUTATIVE (AFU_ORTHOLOGUE AFUA_3G01030)-RELATED"/>
    <property type="match status" value="1"/>
</dbReference>
<evidence type="ECO:0000313" key="12">
    <source>
        <dbReference type="Proteomes" id="UP001152592"/>
    </source>
</evidence>
<keyword evidence="4" id="KW-0805">Transcription regulation</keyword>
<keyword evidence="8" id="KW-0539">Nucleus</keyword>
<feature type="transmembrane region" description="Helical" evidence="9">
    <location>
        <begin position="102"/>
        <end position="121"/>
    </location>
</feature>
<dbReference type="EMBL" id="CAJVPD010000285">
    <property type="protein sequence ID" value="CAG8423757.1"/>
    <property type="molecule type" value="Genomic_DNA"/>
</dbReference>
<keyword evidence="2 9" id="KW-0812">Transmembrane</keyword>
<dbReference type="AlphaFoldDB" id="A0A9W4JV73"/>
<evidence type="ECO:0000256" key="2">
    <source>
        <dbReference type="ARBA" id="ARBA00022692"/>
    </source>
</evidence>
<dbReference type="SUPFAM" id="SSF57701">
    <property type="entry name" value="Zn2/Cys6 DNA-binding domain"/>
    <property type="match status" value="1"/>
</dbReference>
<name>A0A9W4JV73_9EURO</name>
<proteinExistence type="predicted"/>
<protein>
    <recommendedName>
        <fullName evidence="10">Zn(2)-C6 fungal-type domain-containing protein</fullName>
    </recommendedName>
</protein>
<comment type="subcellular location">
    <subcellularLocation>
        <location evidence="1">Membrane</location>
        <topology evidence="1">Multi-pass membrane protein</topology>
    </subcellularLocation>
</comment>
<dbReference type="InterPro" id="IPR036864">
    <property type="entry name" value="Zn2-C6_fun-type_DNA-bd_sf"/>
</dbReference>
<feature type="domain" description="Zn(2)-C6 fungal-type" evidence="10">
    <location>
        <begin position="317"/>
        <end position="347"/>
    </location>
</feature>
<evidence type="ECO:0000256" key="5">
    <source>
        <dbReference type="ARBA" id="ARBA00023125"/>
    </source>
</evidence>
<evidence type="ECO:0000256" key="4">
    <source>
        <dbReference type="ARBA" id="ARBA00023015"/>
    </source>
</evidence>
<dbReference type="InterPro" id="IPR007568">
    <property type="entry name" value="RTA1"/>
</dbReference>
<keyword evidence="6 9" id="KW-0472">Membrane</keyword>
<keyword evidence="3 9" id="KW-1133">Transmembrane helix</keyword>
<dbReference type="OrthoDB" id="408152at2759"/>
<dbReference type="GO" id="GO:0003677">
    <property type="term" value="F:DNA binding"/>
    <property type="evidence" value="ECO:0007669"/>
    <property type="project" value="UniProtKB-KW"/>
</dbReference>
<dbReference type="PROSITE" id="PS00463">
    <property type="entry name" value="ZN2_CY6_FUNGAL_1"/>
    <property type="match status" value="1"/>
</dbReference>
<dbReference type="GO" id="GO:0000981">
    <property type="term" value="F:DNA-binding transcription factor activity, RNA polymerase II-specific"/>
    <property type="evidence" value="ECO:0007669"/>
    <property type="project" value="InterPro"/>
</dbReference>
<evidence type="ECO:0000256" key="3">
    <source>
        <dbReference type="ARBA" id="ARBA00022989"/>
    </source>
</evidence>
<comment type="caution">
    <text evidence="11">The sequence shown here is derived from an EMBL/GenBank/DDBJ whole genome shotgun (WGS) entry which is preliminary data.</text>
</comment>
<evidence type="ECO:0000256" key="9">
    <source>
        <dbReference type="SAM" id="Phobius"/>
    </source>
</evidence>
<dbReference type="GO" id="GO:0016020">
    <property type="term" value="C:membrane"/>
    <property type="evidence" value="ECO:0007669"/>
    <property type="project" value="UniProtKB-SubCell"/>
</dbReference>
<accession>A0A9W4JV73</accession>
<feature type="transmembrane region" description="Helical" evidence="9">
    <location>
        <begin position="180"/>
        <end position="201"/>
    </location>
</feature>
<dbReference type="Pfam" id="PF04479">
    <property type="entry name" value="RTA1"/>
    <property type="match status" value="1"/>
</dbReference>
<feature type="transmembrane region" description="Helical" evidence="9">
    <location>
        <begin position="40"/>
        <end position="62"/>
    </location>
</feature>
<feature type="transmembrane region" description="Helical" evidence="9">
    <location>
        <begin position="142"/>
        <end position="168"/>
    </location>
</feature>
<organism evidence="11 12">
    <name type="scientific">Penicillium salamii</name>
    <dbReference type="NCBI Taxonomy" id="1612424"/>
    <lineage>
        <taxon>Eukaryota</taxon>
        <taxon>Fungi</taxon>
        <taxon>Dikarya</taxon>
        <taxon>Ascomycota</taxon>
        <taxon>Pezizomycotina</taxon>
        <taxon>Eurotiomycetes</taxon>
        <taxon>Eurotiomycetidae</taxon>
        <taxon>Eurotiales</taxon>
        <taxon>Aspergillaceae</taxon>
        <taxon>Penicillium</taxon>
    </lineage>
</organism>
<dbReference type="InterPro" id="IPR001138">
    <property type="entry name" value="Zn2Cys6_DnaBD"/>
</dbReference>
<dbReference type="CDD" id="cd00067">
    <property type="entry name" value="GAL4"/>
    <property type="match status" value="1"/>
</dbReference>
<gene>
    <name evidence="11" type="ORF">PSALAMII_LOCUS10026</name>
</gene>
<keyword evidence="5" id="KW-0238">DNA-binding</keyword>
<dbReference type="Proteomes" id="UP001152592">
    <property type="component" value="Unassembled WGS sequence"/>
</dbReference>
<dbReference type="PANTHER" id="PTHR31465">
    <property type="entry name" value="PROTEIN RTA1-RELATED"/>
    <property type="match status" value="1"/>
</dbReference>
<evidence type="ECO:0000256" key="7">
    <source>
        <dbReference type="ARBA" id="ARBA00023163"/>
    </source>
</evidence>
<evidence type="ECO:0000256" key="1">
    <source>
        <dbReference type="ARBA" id="ARBA00004141"/>
    </source>
</evidence>
<evidence type="ECO:0000313" key="11">
    <source>
        <dbReference type="EMBL" id="CAG8423757.1"/>
    </source>
</evidence>
<keyword evidence="7" id="KW-0804">Transcription</keyword>